<keyword evidence="2" id="KW-1185">Reference proteome</keyword>
<dbReference type="AlphaFoldDB" id="A0A1S7RTH6"/>
<accession>A0A1S7RTH6</accession>
<evidence type="ECO:0000313" key="1">
    <source>
        <dbReference type="EMBL" id="CUX57315.1"/>
    </source>
</evidence>
<sequence>MISIRKTIVVIAVRAKIMNTQAGDAEELGDGVETAGQACHDHGCCRTGRGRHGKRRPGPQ</sequence>
<evidence type="ECO:0000313" key="2">
    <source>
        <dbReference type="Proteomes" id="UP000191988"/>
    </source>
</evidence>
<organism evidence="1 2">
    <name type="scientific">Agrobacterium tomkonis CFBP 6623</name>
    <dbReference type="NCBI Taxonomy" id="1183432"/>
    <lineage>
        <taxon>Bacteria</taxon>
        <taxon>Pseudomonadati</taxon>
        <taxon>Pseudomonadota</taxon>
        <taxon>Alphaproteobacteria</taxon>
        <taxon>Hyphomicrobiales</taxon>
        <taxon>Rhizobiaceae</taxon>
        <taxon>Rhizobium/Agrobacterium group</taxon>
        <taxon>Agrobacterium</taxon>
        <taxon>Agrobacterium tumefaciens complex</taxon>
    </lineage>
</organism>
<name>A0A1S7RTH6_9HYPH</name>
<protein>
    <submittedName>
        <fullName evidence="1">Uncharacterized protein</fullName>
    </submittedName>
</protein>
<gene>
    <name evidence="1" type="ORF">AGR3A_Lc140340</name>
</gene>
<dbReference type="EMBL" id="FBWK01000050">
    <property type="protein sequence ID" value="CUX57315.1"/>
    <property type="molecule type" value="Genomic_DNA"/>
</dbReference>
<dbReference type="Proteomes" id="UP000191988">
    <property type="component" value="Unassembled WGS sequence"/>
</dbReference>
<proteinExistence type="predicted"/>
<reference evidence="2" key="1">
    <citation type="submission" date="2016-01" db="EMBL/GenBank/DDBJ databases">
        <authorList>
            <person name="Regsiter A."/>
            <person name="william w."/>
        </authorList>
    </citation>
    <scope>NUCLEOTIDE SEQUENCE [LARGE SCALE GENOMIC DNA]</scope>
    <source>
        <strain evidence="2">CFBP 6623</strain>
    </source>
</reference>